<evidence type="ECO:0000256" key="5">
    <source>
        <dbReference type="RuleBase" id="RU365026"/>
    </source>
</evidence>
<proteinExistence type="inferred from homology"/>
<dbReference type="Proteomes" id="UP000078200">
    <property type="component" value="Unassembled WGS sequence"/>
</dbReference>
<evidence type="ECO:0000256" key="4">
    <source>
        <dbReference type="ARBA" id="ARBA00026169"/>
    </source>
</evidence>
<dbReference type="GO" id="GO:0015031">
    <property type="term" value="P:protein transport"/>
    <property type="evidence" value="ECO:0007669"/>
    <property type="project" value="UniProtKB-KW"/>
</dbReference>
<dbReference type="InterPro" id="IPR016159">
    <property type="entry name" value="Cullin_repeat-like_dom_sf"/>
</dbReference>
<dbReference type="GO" id="GO:0006887">
    <property type="term" value="P:exocytosis"/>
    <property type="evidence" value="ECO:0007669"/>
    <property type="project" value="UniProtKB-KW"/>
</dbReference>
<dbReference type="PANTHER" id="PTHR12542:SF41">
    <property type="entry name" value="EXOCYST COMPLEX COMPONENT 7"/>
    <property type="match status" value="1"/>
</dbReference>
<sequence>MNISSLDSSLQAHTKLEKETSNSVLLKERVEKYHDLSTQMSEILKVFEQRLGKLEQSILPVYQETEQLQKRQQNLEATLHCLETVLAHYDVSQDVCNLVHQGPNEGNVGVFLEALGRLRSAMEYFLHHNSQSVELENVTSLFNTGCESLNNHYRMLLKKNGSALKPVELLDLIYIEDDSSSDEFTSFRQLSQSTREELFTISHWLEQNLRFEYTMIYSTERGEVVLRSLQHLKDHQKSNSWGNEALKSRHTGRPEVKKNTSARLQHIFERKANKLYLKATQTLEQSTGISIKKATSHSDHLSSEEFADGDQELDKYLVMLLGLQRLLNWERALMQEIIPNSKHADVFAKLAYKSIDMVVKDAEAITNRIMRCISRKEWTSALGIFSALKRVILLQPDIDRTYDVQQREQLTKVLNKLQYTGAKALEHFLDVVRGESSTNIVGMSSSTLGYVNVPKDATVHELTSNTIWFIEHLCDHYDVIGAILQPDVLYSTQLDTILMKKSLPEEDRNKALLAIYIKKALAELNLSIMNKCEQYNDQATKHLFRLNNINYILNSLITSNLIDIVTMAEPDCRNSYIETIKELKCSYQKTWAKMLANISPLEELPKPAQGKVKDKDRSILKERFLTFNKDFEEACKIQRSISIPDVTLRQGIKRDNEEHILPKYNEFFKMYAAVQFSKNPEKYVKYKPHEIKAMLSKLFDDSA</sequence>
<keyword evidence="5" id="KW-0653">Protein transport</keyword>
<evidence type="ECO:0000259" key="6">
    <source>
        <dbReference type="Pfam" id="PF03081"/>
    </source>
</evidence>
<dbReference type="Pfam" id="PF20669">
    <property type="entry name" value="Exo70_N"/>
    <property type="match status" value="1"/>
</dbReference>
<comment type="function">
    <text evidence="5">Component of the exocyst complex involved in the docking of exocytic vesicles with fusion sites on the plasma membrane.</text>
</comment>
<protein>
    <recommendedName>
        <fullName evidence="4 5">Exocyst complex component 7</fullName>
    </recommendedName>
    <alternativeName>
        <fullName evidence="5">Exocyst complex component Exo70</fullName>
    </alternativeName>
</protein>
<feature type="domain" description="Exocyst complex subunit Exo70 C-terminal" evidence="6">
    <location>
        <begin position="318"/>
        <end position="696"/>
    </location>
</feature>
<keyword evidence="3 5" id="KW-0268">Exocytosis</keyword>
<comment type="similarity">
    <text evidence="1 5">Belongs to the EXO70 family.</text>
</comment>
<dbReference type="STRING" id="7395.A0A1A9UG92"/>
<dbReference type="AlphaFoldDB" id="A0A1A9UG92"/>
<dbReference type="GO" id="GO:0005546">
    <property type="term" value="F:phosphatidylinositol-4,5-bisphosphate binding"/>
    <property type="evidence" value="ECO:0007669"/>
    <property type="project" value="InterPro"/>
</dbReference>
<name>A0A1A9UG92_GLOAU</name>
<dbReference type="VEuPathDB" id="VectorBase:GAUT003847"/>
<dbReference type="GO" id="GO:0000145">
    <property type="term" value="C:exocyst"/>
    <property type="evidence" value="ECO:0007669"/>
    <property type="project" value="InterPro"/>
</dbReference>
<dbReference type="SUPFAM" id="SSF74788">
    <property type="entry name" value="Cullin repeat-like"/>
    <property type="match status" value="1"/>
</dbReference>
<dbReference type="Gene3D" id="1.20.1280.170">
    <property type="entry name" value="Exocyst complex component Exo70"/>
    <property type="match status" value="2"/>
</dbReference>
<accession>A0A1A9UG92</accession>
<dbReference type="InterPro" id="IPR004140">
    <property type="entry name" value="Exo70"/>
</dbReference>
<dbReference type="InterPro" id="IPR046364">
    <property type="entry name" value="Exo70_C"/>
</dbReference>
<dbReference type="EnsemblMetazoa" id="GAUT003847-RA">
    <property type="protein sequence ID" value="GAUT003847-PA"/>
    <property type="gene ID" value="GAUT003847"/>
</dbReference>
<evidence type="ECO:0000256" key="1">
    <source>
        <dbReference type="ARBA" id="ARBA00006756"/>
    </source>
</evidence>
<evidence type="ECO:0000313" key="7">
    <source>
        <dbReference type="EnsemblMetazoa" id="GAUT003847-PA"/>
    </source>
</evidence>
<dbReference type="Pfam" id="PF03081">
    <property type="entry name" value="Exo70_C"/>
    <property type="match status" value="1"/>
</dbReference>
<keyword evidence="2 5" id="KW-0813">Transport</keyword>
<keyword evidence="8" id="KW-1185">Reference proteome</keyword>
<evidence type="ECO:0000256" key="3">
    <source>
        <dbReference type="ARBA" id="ARBA00022483"/>
    </source>
</evidence>
<evidence type="ECO:0000256" key="2">
    <source>
        <dbReference type="ARBA" id="ARBA00022448"/>
    </source>
</evidence>
<evidence type="ECO:0000313" key="8">
    <source>
        <dbReference type="Proteomes" id="UP000078200"/>
    </source>
</evidence>
<dbReference type="PANTHER" id="PTHR12542">
    <property type="entry name" value="EXOCYST COMPLEX PROTEIN EXO70"/>
    <property type="match status" value="1"/>
</dbReference>
<reference evidence="7" key="1">
    <citation type="submission" date="2020-05" db="UniProtKB">
        <authorList>
            <consortium name="EnsemblMetazoa"/>
        </authorList>
    </citation>
    <scope>IDENTIFICATION</scope>
    <source>
        <strain evidence="7">TTRI</strain>
    </source>
</reference>
<organism evidence="7 8">
    <name type="scientific">Glossina austeni</name>
    <name type="common">Savannah tsetse fly</name>
    <dbReference type="NCBI Taxonomy" id="7395"/>
    <lineage>
        <taxon>Eukaryota</taxon>
        <taxon>Metazoa</taxon>
        <taxon>Ecdysozoa</taxon>
        <taxon>Arthropoda</taxon>
        <taxon>Hexapoda</taxon>
        <taxon>Insecta</taxon>
        <taxon>Pterygota</taxon>
        <taxon>Neoptera</taxon>
        <taxon>Endopterygota</taxon>
        <taxon>Diptera</taxon>
        <taxon>Brachycera</taxon>
        <taxon>Muscomorpha</taxon>
        <taxon>Hippoboscoidea</taxon>
        <taxon>Glossinidae</taxon>
        <taxon>Glossina</taxon>
    </lineage>
</organism>